<keyword evidence="1" id="KW-0732">Signal</keyword>
<evidence type="ECO:0000313" key="3">
    <source>
        <dbReference type="EMBL" id="BDV42764.1"/>
    </source>
</evidence>
<dbReference type="EMBL" id="AP027151">
    <property type="protein sequence ID" value="BDV42764.1"/>
    <property type="molecule type" value="Genomic_DNA"/>
</dbReference>
<sequence>MTRRIALLPMPLILAAALPPTTGAFLLPDTGQTLCYDASGSTIPCAGTGQDGAYTINPPSYSDNGNGTITDNNTGLMWQKEDDNQLYSWYMATGNYHYSYNPASQNVCGDLVLGGYADWRLPTKKELLGIVDYSVSMPASSINPIYFPTAKADAYWTATGFRGGTTSAWYVQFGGGTVNYNSTGNELYVRCVRGDQGESTLIDNGNGTVADSRTGLVWQQAEPGQKSWSEAFSYCAGLTLGGSADWRVPNVKELESLTNDVAYAPAIDTALFPNALSAAYWASTSTAFDPSTTLYVNFTTGSVSYLDKTSTINLRCVRGGQGGALGTLSVSCGGTGTGTVTGNGLLVGSPVSFSTNTGVSAYFDVGSTVSLHASPAEYSLFSGWEGGFSGTAADYNLTMPASIAVTAVFDFDISHKTLIYGTTSYYSTLLAAYNAAAPGSVIQAWATDFGETLILASSKAVSIKGGFNQEYTAISGRTTLKGTLTIAGGTVILENLQIQ</sequence>
<evidence type="ECO:0000256" key="1">
    <source>
        <dbReference type="SAM" id="SignalP"/>
    </source>
</evidence>
<evidence type="ECO:0000313" key="4">
    <source>
        <dbReference type="Proteomes" id="UP001317705"/>
    </source>
</evidence>
<feature type="domain" description="Lcl C-terminal" evidence="2">
    <location>
        <begin position="67"/>
        <end position="193"/>
    </location>
</feature>
<dbReference type="Pfam" id="PF07603">
    <property type="entry name" value="Lcl_C"/>
    <property type="match status" value="2"/>
</dbReference>
<feature type="signal peptide" evidence="1">
    <location>
        <begin position="1"/>
        <end position="24"/>
    </location>
</feature>
<keyword evidence="4" id="KW-1185">Reference proteome</keyword>
<protein>
    <recommendedName>
        <fullName evidence="2">Lcl C-terminal domain-containing protein</fullName>
    </recommendedName>
</protein>
<name>A0ABM8EJY8_9BACT</name>
<reference evidence="3 4" key="1">
    <citation type="submission" date="2022-12" db="EMBL/GenBank/DDBJ databases">
        <title>Polyphasic characterization of Geotalea uranireducens NIT-SL11 newly isolated from a complex of sewage sludge and microbially reduced graphene oxide.</title>
        <authorList>
            <person name="Xie L."/>
            <person name="Yoshida N."/>
            <person name="Meng L."/>
        </authorList>
    </citation>
    <scope>NUCLEOTIDE SEQUENCE [LARGE SCALE GENOMIC DNA]</scope>
    <source>
        <strain evidence="3 4">NIT-SL11</strain>
    </source>
</reference>
<evidence type="ECO:0000259" key="2">
    <source>
        <dbReference type="Pfam" id="PF07603"/>
    </source>
</evidence>
<feature type="chain" id="PRO_5046340344" description="Lcl C-terminal domain-containing protein" evidence="1">
    <location>
        <begin position="25"/>
        <end position="499"/>
    </location>
</feature>
<accession>A0ABM8EJY8</accession>
<feature type="domain" description="Lcl C-terminal" evidence="2">
    <location>
        <begin position="207"/>
        <end position="318"/>
    </location>
</feature>
<dbReference type="InterPro" id="IPR011460">
    <property type="entry name" value="Lcl_C"/>
</dbReference>
<organism evidence="3 4">
    <name type="scientific">Geotalea uraniireducens</name>
    <dbReference type="NCBI Taxonomy" id="351604"/>
    <lineage>
        <taxon>Bacteria</taxon>
        <taxon>Pseudomonadati</taxon>
        <taxon>Thermodesulfobacteriota</taxon>
        <taxon>Desulfuromonadia</taxon>
        <taxon>Geobacterales</taxon>
        <taxon>Geobacteraceae</taxon>
        <taxon>Geotalea</taxon>
    </lineage>
</organism>
<dbReference type="PANTHER" id="PTHR35812:SF1">
    <property type="entry name" value="LIPOPROTEIN"/>
    <property type="match status" value="1"/>
</dbReference>
<dbReference type="RefSeq" id="WP_282003418.1">
    <property type="nucleotide sequence ID" value="NZ_AP027151.1"/>
</dbReference>
<dbReference type="Proteomes" id="UP001317705">
    <property type="component" value="Chromosome"/>
</dbReference>
<proteinExistence type="predicted"/>
<dbReference type="PANTHER" id="PTHR35812">
    <property type="entry name" value="LIPOPROTEIN"/>
    <property type="match status" value="1"/>
</dbReference>
<gene>
    <name evidence="3" type="ORF">GURASL_16870</name>
</gene>